<dbReference type="InterPro" id="IPR013783">
    <property type="entry name" value="Ig-like_fold"/>
</dbReference>
<reference evidence="2" key="2">
    <citation type="submission" date="2025-09" db="UniProtKB">
        <authorList>
            <consortium name="Ensembl"/>
        </authorList>
    </citation>
    <scope>IDENTIFICATION</scope>
</reference>
<dbReference type="SMART" id="SM00409">
    <property type="entry name" value="IG"/>
    <property type="match status" value="1"/>
</dbReference>
<keyword evidence="3" id="KW-1185">Reference proteome</keyword>
<dbReference type="Gene3D" id="2.60.40.10">
    <property type="entry name" value="Immunoglobulins"/>
    <property type="match status" value="1"/>
</dbReference>
<dbReference type="STRING" id="80966.ENSAPOP00000010960"/>
<evidence type="ECO:0000259" key="1">
    <source>
        <dbReference type="SMART" id="SM00409"/>
    </source>
</evidence>
<dbReference type="AlphaFoldDB" id="A0A3Q1FX39"/>
<feature type="domain" description="Immunoglobulin" evidence="1">
    <location>
        <begin position="32"/>
        <end position="105"/>
    </location>
</feature>
<proteinExistence type="predicted"/>
<name>A0A3Q1FX39_9TELE</name>
<evidence type="ECO:0000313" key="2">
    <source>
        <dbReference type="Ensembl" id="ENSAPOP00000010960.1"/>
    </source>
</evidence>
<reference evidence="2" key="1">
    <citation type="submission" date="2025-08" db="UniProtKB">
        <authorList>
            <consortium name="Ensembl"/>
        </authorList>
    </citation>
    <scope>IDENTIFICATION</scope>
</reference>
<accession>A0A3Q1FX39</accession>
<sequence>CWWRPDLVFCTSLFECQHSCRILVEKSLSWCDQSLQKPSGYNVTLSCHSRSSTSLPSDFYKDDVLIGTNYSGSMTMLLVSKSDEGIYRCKISGHGESPSSWLFVRGELNRTRNHLSRKSDMEAVTGSLVKPLVCDGYLSGVCFFQVQMKEVHRKS</sequence>
<dbReference type="Ensembl" id="ENSAPOT00000018397.1">
    <property type="protein sequence ID" value="ENSAPOP00000010960.1"/>
    <property type="gene ID" value="ENSAPOG00000013480.1"/>
</dbReference>
<dbReference type="SUPFAM" id="SSF48726">
    <property type="entry name" value="Immunoglobulin"/>
    <property type="match status" value="1"/>
</dbReference>
<dbReference type="GeneTree" id="ENSGT01150000290115"/>
<dbReference type="InParanoid" id="A0A3Q1FX39"/>
<dbReference type="InterPro" id="IPR036179">
    <property type="entry name" value="Ig-like_dom_sf"/>
</dbReference>
<organism evidence="2 3">
    <name type="scientific">Acanthochromis polyacanthus</name>
    <name type="common">spiny chromis</name>
    <dbReference type="NCBI Taxonomy" id="80966"/>
    <lineage>
        <taxon>Eukaryota</taxon>
        <taxon>Metazoa</taxon>
        <taxon>Chordata</taxon>
        <taxon>Craniata</taxon>
        <taxon>Vertebrata</taxon>
        <taxon>Euteleostomi</taxon>
        <taxon>Actinopterygii</taxon>
        <taxon>Neopterygii</taxon>
        <taxon>Teleostei</taxon>
        <taxon>Neoteleostei</taxon>
        <taxon>Acanthomorphata</taxon>
        <taxon>Ovalentaria</taxon>
        <taxon>Pomacentridae</taxon>
        <taxon>Acanthochromis</taxon>
    </lineage>
</organism>
<protein>
    <recommendedName>
        <fullName evidence="1">Immunoglobulin domain-containing protein</fullName>
    </recommendedName>
</protein>
<evidence type="ECO:0000313" key="3">
    <source>
        <dbReference type="Proteomes" id="UP000257200"/>
    </source>
</evidence>
<dbReference type="InterPro" id="IPR003599">
    <property type="entry name" value="Ig_sub"/>
</dbReference>
<dbReference type="Proteomes" id="UP000257200">
    <property type="component" value="Unplaced"/>
</dbReference>